<name>X0XPH9_9ZZZZ</name>
<dbReference type="Gene3D" id="3.20.20.210">
    <property type="match status" value="1"/>
</dbReference>
<evidence type="ECO:0000313" key="2">
    <source>
        <dbReference type="EMBL" id="GAG26866.1"/>
    </source>
</evidence>
<comment type="caution">
    <text evidence="2">The sequence shown here is derived from an EMBL/GenBank/DDBJ whole genome shotgun (WGS) entry which is preliminary data.</text>
</comment>
<gene>
    <name evidence="2" type="ORF">S01H1_48154</name>
</gene>
<feature type="domain" description="Uroporphyrinogen decarboxylase (URO-D)" evidence="1">
    <location>
        <begin position="71"/>
        <end position="242"/>
    </location>
</feature>
<accession>X0XPH9</accession>
<dbReference type="InterPro" id="IPR038071">
    <property type="entry name" value="UROD/MetE-like_sf"/>
</dbReference>
<dbReference type="PANTHER" id="PTHR47099:SF1">
    <property type="entry name" value="METHYLCOBAMIDE:COM METHYLTRANSFERASE MTBA"/>
    <property type="match status" value="1"/>
</dbReference>
<dbReference type="InterPro" id="IPR052024">
    <property type="entry name" value="Methanogen_methyltrans"/>
</dbReference>
<sequence length="262" mass="29829">YEDQHVKKFLARFAGNTLAFGGDPAKGADTEQGRPMYPNDYLDLCEIIGQDVIGFDAGIWTPYRKKNKEGNLVPAYKKDMKTRKDYKELVLDSEGQIDDVKKYLKEYKDAIASRNSKIGVTGFYGCLLQTLYEFVIGMNDFMMMVYEDRDLVEEMLEESTVHYCKTTKALVDGGVDFVFIGDDVAFKTGLFISPKLMKEIWVPRMARIFEPAVNAGIPVMFHSDGRIDDIVEDLIDMGLSCLNPLDPYGVDYVDYKKRYGDK</sequence>
<reference evidence="2" key="1">
    <citation type="journal article" date="2014" name="Front. Microbiol.">
        <title>High frequency of phylogenetically diverse reductive dehalogenase-homologous genes in deep subseafloor sedimentary metagenomes.</title>
        <authorList>
            <person name="Kawai M."/>
            <person name="Futagami T."/>
            <person name="Toyoda A."/>
            <person name="Takaki Y."/>
            <person name="Nishi S."/>
            <person name="Hori S."/>
            <person name="Arai W."/>
            <person name="Tsubouchi T."/>
            <person name="Morono Y."/>
            <person name="Uchiyama I."/>
            <person name="Ito T."/>
            <person name="Fujiyama A."/>
            <person name="Inagaki F."/>
            <person name="Takami H."/>
        </authorList>
    </citation>
    <scope>NUCLEOTIDE SEQUENCE</scope>
    <source>
        <strain evidence="2">Expedition CK06-06</strain>
    </source>
</reference>
<dbReference type="GO" id="GO:0006779">
    <property type="term" value="P:porphyrin-containing compound biosynthetic process"/>
    <property type="evidence" value="ECO:0007669"/>
    <property type="project" value="InterPro"/>
</dbReference>
<dbReference type="InterPro" id="IPR000257">
    <property type="entry name" value="Uroporphyrinogen_deCOase"/>
</dbReference>
<dbReference type="SUPFAM" id="SSF51726">
    <property type="entry name" value="UROD/MetE-like"/>
    <property type="match status" value="1"/>
</dbReference>
<dbReference type="AlphaFoldDB" id="X0XPH9"/>
<organism evidence="2">
    <name type="scientific">marine sediment metagenome</name>
    <dbReference type="NCBI Taxonomy" id="412755"/>
    <lineage>
        <taxon>unclassified sequences</taxon>
        <taxon>metagenomes</taxon>
        <taxon>ecological metagenomes</taxon>
    </lineage>
</organism>
<evidence type="ECO:0000259" key="1">
    <source>
        <dbReference type="Pfam" id="PF01208"/>
    </source>
</evidence>
<dbReference type="Pfam" id="PF01208">
    <property type="entry name" value="URO-D"/>
    <property type="match status" value="1"/>
</dbReference>
<proteinExistence type="predicted"/>
<feature type="non-terminal residue" evidence="2">
    <location>
        <position position="262"/>
    </location>
</feature>
<protein>
    <recommendedName>
        <fullName evidence="1">Uroporphyrinogen decarboxylase (URO-D) domain-containing protein</fullName>
    </recommendedName>
</protein>
<feature type="non-terminal residue" evidence="2">
    <location>
        <position position="1"/>
    </location>
</feature>
<dbReference type="EMBL" id="BARS01030918">
    <property type="protein sequence ID" value="GAG26866.1"/>
    <property type="molecule type" value="Genomic_DNA"/>
</dbReference>
<dbReference type="PANTHER" id="PTHR47099">
    <property type="entry name" value="METHYLCOBAMIDE:COM METHYLTRANSFERASE MTBA"/>
    <property type="match status" value="1"/>
</dbReference>
<dbReference type="GO" id="GO:0004853">
    <property type="term" value="F:uroporphyrinogen decarboxylase activity"/>
    <property type="evidence" value="ECO:0007669"/>
    <property type="project" value="InterPro"/>
</dbReference>